<organism evidence="2 3">
    <name type="scientific">Flavobacterium muglaense</name>
    <dbReference type="NCBI Taxonomy" id="2764716"/>
    <lineage>
        <taxon>Bacteria</taxon>
        <taxon>Pseudomonadati</taxon>
        <taxon>Bacteroidota</taxon>
        <taxon>Flavobacteriia</taxon>
        <taxon>Flavobacteriales</taxon>
        <taxon>Flavobacteriaceae</taxon>
        <taxon>Flavobacterium</taxon>
    </lineage>
</organism>
<dbReference type="Proteomes" id="UP000641454">
    <property type="component" value="Unassembled WGS sequence"/>
</dbReference>
<dbReference type="RefSeq" id="WP_187017789.1">
    <property type="nucleotide sequence ID" value="NZ_JACRUK010000011.1"/>
</dbReference>
<dbReference type="SUPFAM" id="SSF46955">
    <property type="entry name" value="Putative DNA-binding domain"/>
    <property type="match status" value="1"/>
</dbReference>
<proteinExistence type="predicted"/>
<evidence type="ECO:0000259" key="1">
    <source>
        <dbReference type="Pfam" id="PF12728"/>
    </source>
</evidence>
<accession>A0A923MYP4</accession>
<sequence>MENAIMLHNLTPEDLEELIRKVVKEQLEEFRKNTSTENPDELLNREEACLMLKISLTSLWNWTKKGKLMAYGIGNRVFYKRGELIQSLVRIN</sequence>
<evidence type="ECO:0000313" key="2">
    <source>
        <dbReference type="EMBL" id="MBC5844119.1"/>
    </source>
</evidence>
<gene>
    <name evidence="2" type="ORF">H8R25_06675</name>
</gene>
<protein>
    <submittedName>
        <fullName evidence="2">Helix-turn-helix domain-containing protein</fullName>
    </submittedName>
</protein>
<dbReference type="AlphaFoldDB" id="A0A923MYP4"/>
<dbReference type="InterPro" id="IPR041657">
    <property type="entry name" value="HTH_17"/>
</dbReference>
<dbReference type="EMBL" id="JACRUL010000011">
    <property type="protein sequence ID" value="MBC5844119.1"/>
    <property type="molecule type" value="Genomic_DNA"/>
</dbReference>
<dbReference type="Pfam" id="PF12728">
    <property type="entry name" value="HTH_17"/>
    <property type="match status" value="1"/>
</dbReference>
<name>A0A923MYP4_9FLAO</name>
<dbReference type="InterPro" id="IPR009061">
    <property type="entry name" value="DNA-bd_dom_put_sf"/>
</dbReference>
<feature type="domain" description="Helix-turn-helix" evidence="1">
    <location>
        <begin position="42"/>
        <end position="85"/>
    </location>
</feature>
<keyword evidence="3" id="KW-1185">Reference proteome</keyword>
<reference evidence="2 3" key="1">
    <citation type="submission" date="2020-08" db="EMBL/GenBank/DDBJ databases">
        <title>Description of novel Flavobacterium F-392 isolate.</title>
        <authorList>
            <person name="Saticioglu I.B."/>
            <person name="Duman M."/>
            <person name="Altun S."/>
        </authorList>
    </citation>
    <scope>NUCLEOTIDE SEQUENCE [LARGE SCALE GENOMIC DNA]</scope>
    <source>
        <strain evidence="2 3">F-392</strain>
    </source>
</reference>
<comment type="caution">
    <text evidence="2">The sequence shown here is derived from an EMBL/GenBank/DDBJ whole genome shotgun (WGS) entry which is preliminary data.</text>
</comment>
<evidence type="ECO:0000313" key="3">
    <source>
        <dbReference type="Proteomes" id="UP000641454"/>
    </source>
</evidence>